<dbReference type="RefSeq" id="XP_033684542.1">
    <property type="nucleotide sequence ID" value="XM_033826856.1"/>
</dbReference>
<reference evidence="2" key="1">
    <citation type="journal article" date="2020" name="Stud. Mycol.">
        <title>101 Dothideomycetes genomes: a test case for predicting lifestyles and emergence of pathogens.</title>
        <authorList>
            <person name="Haridas S."/>
            <person name="Albert R."/>
            <person name="Binder M."/>
            <person name="Bloem J."/>
            <person name="Labutti K."/>
            <person name="Salamov A."/>
            <person name="Andreopoulos B."/>
            <person name="Baker S."/>
            <person name="Barry K."/>
            <person name="Bills G."/>
            <person name="Bluhm B."/>
            <person name="Cannon C."/>
            <person name="Castanera R."/>
            <person name="Culley D."/>
            <person name="Daum C."/>
            <person name="Ezra D."/>
            <person name="Gonzalez J."/>
            <person name="Henrissat B."/>
            <person name="Kuo A."/>
            <person name="Liang C."/>
            <person name="Lipzen A."/>
            <person name="Lutzoni F."/>
            <person name="Magnuson J."/>
            <person name="Mondo S."/>
            <person name="Nolan M."/>
            <person name="Ohm R."/>
            <person name="Pangilinan J."/>
            <person name="Park H.-J."/>
            <person name="Ramirez L."/>
            <person name="Alfaro M."/>
            <person name="Sun H."/>
            <person name="Tritt A."/>
            <person name="Yoshinaga Y."/>
            <person name="Zwiers L.-H."/>
            <person name="Turgeon B."/>
            <person name="Goodwin S."/>
            <person name="Spatafora J."/>
            <person name="Crous P."/>
            <person name="Grigoriev I."/>
        </authorList>
    </citation>
    <scope>NUCLEOTIDE SEQUENCE</scope>
    <source>
        <strain evidence="2">CBS 122368</strain>
    </source>
</reference>
<name>A0A6A6IHL0_9PLEO</name>
<organism evidence="2 3">
    <name type="scientific">Trematosphaeria pertusa</name>
    <dbReference type="NCBI Taxonomy" id="390896"/>
    <lineage>
        <taxon>Eukaryota</taxon>
        <taxon>Fungi</taxon>
        <taxon>Dikarya</taxon>
        <taxon>Ascomycota</taxon>
        <taxon>Pezizomycotina</taxon>
        <taxon>Dothideomycetes</taxon>
        <taxon>Pleosporomycetidae</taxon>
        <taxon>Pleosporales</taxon>
        <taxon>Massarineae</taxon>
        <taxon>Trematosphaeriaceae</taxon>
        <taxon>Trematosphaeria</taxon>
    </lineage>
</organism>
<sequence length="162" mass="17352">MPDQNKNQKTYKQQASEYYNRQYESWMPWVEDQYLKWFTKDNKTSYATKQQLEKTKVTGVDQVDNLQDGVNNLVSGQVGKGGLAQPIGDLASKEGVNRAERGGKDEQGRPVESQGPLGGYGQGAVDGVKGAGSGVAGGAKNAGGWVGGLWGGKKGEEPGDKK</sequence>
<dbReference type="Proteomes" id="UP000800094">
    <property type="component" value="Unassembled WGS sequence"/>
</dbReference>
<evidence type="ECO:0000313" key="2">
    <source>
        <dbReference type="EMBL" id="KAF2249538.1"/>
    </source>
</evidence>
<accession>A0A6A6IHL0</accession>
<dbReference type="OrthoDB" id="3001700at2759"/>
<protein>
    <submittedName>
        <fullName evidence="2">Uncharacterized protein</fullName>
    </submittedName>
</protein>
<feature type="region of interest" description="Disordered" evidence="1">
    <location>
        <begin position="71"/>
        <end position="162"/>
    </location>
</feature>
<evidence type="ECO:0000313" key="3">
    <source>
        <dbReference type="Proteomes" id="UP000800094"/>
    </source>
</evidence>
<gene>
    <name evidence="2" type="ORF">BU26DRAFT_505538</name>
</gene>
<dbReference type="AlphaFoldDB" id="A0A6A6IHL0"/>
<proteinExistence type="predicted"/>
<dbReference type="EMBL" id="ML987195">
    <property type="protein sequence ID" value="KAF2249538.1"/>
    <property type="molecule type" value="Genomic_DNA"/>
</dbReference>
<feature type="compositionally biased region" description="Basic and acidic residues" evidence="1">
    <location>
        <begin position="153"/>
        <end position="162"/>
    </location>
</feature>
<feature type="compositionally biased region" description="Gly residues" evidence="1">
    <location>
        <begin position="116"/>
        <end position="152"/>
    </location>
</feature>
<keyword evidence="3" id="KW-1185">Reference proteome</keyword>
<dbReference type="GeneID" id="54580186"/>
<evidence type="ECO:0000256" key="1">
    <source>
        <dbReference type="SAM" id="MobiDB-lite"/>
    </source>
</evidence>
<feature type="compositionally biased region" description="Basic and acidic residues" evidence="1">
    <location>
        <begin position="91"/>
        <end position="109"/>
    </location>
</feature>